<evidence type="ECO:0000256" key="5">
    <source>
        <dbReference type="ARBA" id="ARBA00022692"/>
    </source>
</evidence>
<gene>
    <name evidence="13" type="ORF">H3Z74_03045</name>
</gene>
<dbReference type="GO" id="GO:0009279">
    <property type="term" value="C:cell outer membrane"/>
    <property type="evidence" value="ECO:0007669"/>
    <property type="project" value="UniProtKB-SubCell"/>
</dbReference>
<comment type="similarity">
    <text evidence="11">Belongs to the TonB-dependent receptor family.</text>
</comment>
<keyword evidence="6" id="KW-0408">Iron</keyword>
<dbReference type="SUPFAM" id="SSF56935">
    <property type="entry name" value="Porins"/>
    <property type="match status" value="1"/>
</dbReference>
<keyword evidence="10" id="KW-0998">Cell outer membrane</keyword>
<evidence type="ECO:0000256" key="6">
    <source>
        <dbReference type="ARBA" id="ARBA00023004"/>
    </source>
</evidence>
<evidence type="ECO:0000313" key="14">
    <source>
        <dbReference type="Proteomes" id="UP000516148"/>
    </source>
</evidence>
<keyword evidence="7" id="KW-0406">Ion transport</keyword>
<reference evidence="13 14" key="1">
    <citation type="submission" date="2020-09" db="EMBL/GenBank/DDBJ databases">
        <title>Sphingomonas sp., a new species isolated from pork steak.</title>
        <authorList>
            <person name="Heidler von Heilborn D."/>
        </authorList>
    </citation>
    <scope>NUCLEOTIDE SEQUENCE [LARGE SCALE GENOMIC DNA]</scope>
    <source>
        <strain evidence="14">S8-3T</strain>
    </source>
</reference>
<evidence type="ECO:0000256" key="2">
    <source>
        <dbReference type="ARBA" id="ARBA00022448"/>
    </source>
</evidence>
<organism evidence="13 14">
    <name type="scientific">Sphingomonas alpina</name>
    <dbReference type="NCBI Taxonomy" id="653931"/>
    <lineage>
        <taxon>Bacteria</taxon>
        <taxon>Pseudomonadati</taxon>
        <taxon>Pseudomonadota</taxon>
        <taxon>Alphaproteobacteria</taxon>
        <taxon>Sphingomonadales</taxon>
        <taxon>Sphingomonadaceae</taxon>
        <taxon>Sphingomonas</taxon>
    </lineage>
</organism>
<evidence type="ECO:0000259" key="12">
    <source>
        <dbReference type="SMART" id="SM00965"/>
    </source>
</evidence>
<dbReference type="InterPro" id="IPR012910">
    <property type="entry name" value="Plug_dom"/>
</dbReference>
<feature type="domain" description="Secretin/TonB short N-terminal" evidence="12">
    <location>
        <begin position="35"/>
        <end position="86"/>
    </location>
</feature>
<dbReference type="KEGG" id="spap:H3Z74_03045"/>
<dbReference type="AlphaFoldDB" id="A0A7H0LKM9"/>
<name>A0A7H0LKM9_9SPHN</name>
<dbReference type="SMART" id="SM00965">
    <property type="entry name" value="STN"/>
    <property type="match status" value="1"/>
</dbReference>
<evidence type="ECO:0000313" key="13">
    <source>
        <dbReference type="EMBL" id="QNQ10232.1"/>
    </source>
</evidence>
<keyword evidence="8 11" id="KW-0798">TonB box</keyword>
<keyword evidence="5" id="KW-0812">Transmembrane</keyword>
<sequence length="816" mass="87362">MIAATSAEAGERHNVNISAIQLDQAIILLGRQTGASIGLRDRRIATLKVRAVNGKVDAAQALAKMLRDSGAMARQVAPGVFIIEAAARPALRPKLQSRPAPLPEPPEATQDIIVTAAKYDRRLRDLPGMAAVIQGRSLSFAESALGSDAIEGRVASVASTHLGAGRNKLFIRGVADSSFTGPTQSTVGQYWGDTRINYSAPDPSLRLYDVRSVEVLEGPQGTLYGAGSLGGIIRIVPEAPNMELASARAWSGLSVTQDGKPGGDIGGIINLPVKGDTLALRGLAYGGIDGGYIDDRQRGLKDVNRVETIGGRATLRFSPSQDWTIDLSGNYQRIAGDDAQYADRHDLTRSSALAQPYRNEYLLGELVIAKDLGVARLVSSTGIVDQYVAERFDATPPGELARAYDQISRIRMVSSETRLSHSGANGDGWVIGVSALSTITRQDRTFDQQFVAMGGVGEVAIIDRLPTFPVASPAGLVTVPFLTSGVVGVRNRVDEATLYGEATVAPLPWLSLTGGGRLTHSRLSGRALDRPEDLAFRLDQEAQGQRTETRFLPSIAVSLRPADRVTAFLRYQQGYRPGGLSVGTNIVQYYKGDEVETAEVGLRYIGVGRFDISLTFAHTRWRDIQADLIDESGFPITANIGDGRITSAGISAHWQPLPRLDLQAALYLNSSEVTTPTAALVAAYAADRTESAQPHAAKRAGPSLPNVADASGLFRARYSAPVGRVGYFTFDAYARYVGQSRLGIGPVLGRPQGDTLDTGIEFRIGGERRGLTLSLTNLLNEEGNRFALGSPFLMNGSNQITPLRPRSIRIGFDASF</sequence>
<dbReference type="GO" id="GO:0006826">
    <property type="term" value="P:iron ion transport"/>
    <property type="evidence" value="ECO:0007669"/>
    <property type="project" value="UniProtKB-KW"/>
</dbReference>
<dbReference type="PANTHER" id="PTHR32552:SF81">
    <property type="entry name" value="TONB-DEPENDENT OUTER MEMBRANE RECEPTOR"/>
    <property type="match status" value="1"/>
</dbReference>
<keyword evidence="9 11" id="KW-0472">Membrane</keyword>
<evidence type="ECO:0000256" key="8">
    <source>
        <dbReference type="ARBA" id="ARBA00023077"/>
    </source>
</evidence>
<evidence type="ECO:0000256" key="10">
    <source>
        <dbReference type="ARBA" id="ARBA00023237"/>
    </source>
</evidence>
<dbReference type="PANTHER" id="PTHR32552">
    <property type="entry name" value="FERRICHROME IRON RECEPTOR-RELATED"/>
    <property type="match status" value="1"/>
</dbReference>
<keyword evidence="3" id="KW-1134">Transmembrane beta strand</keyword>
<keyword evidence="4" id="KW-0410">Iron transport</keyword>
<evidence type="ECO:0000256" key="7">
    <source>
        <dbReference type="ARBA" id="ARBA00023065"/>
    </source>
</evidence>
<protein>
    <submittedName>
        <fullName evidence="13">TonB-dependent receptor</fullName>
    </submittedName>
</protein>
<dbReference type="Pfam" id="PF07715">
    <property type="entry name" value="Plug"/>
    <property type="match status" value="1"/>
</dbReference>
<keyword evidence="13" id="KW-0675">Receptor</keyword>
<dbReference type="InterPro" id="IPR036942">
    <property type="entry name" value="Beta-barrel_TonB_sf"/>
</dbReference>
<dbReference type="Gene3D" id="2.40.170.20">
    <property type="entry name" value="TonB-dependent receptor, beta-barrel domain"/>
    <property type="match status" value="1"/>
</dbReference>
<evidence type="ECO:0000256" key="1">
    <source>
        <dbReference type="ARBA" id="ARBA00004571"/>
    </source>
</evidence>
<dbReference type="InterPro" id="IPR011662">
    <property type="entry name" value="Secretin/TonB_short_N"/>
</dbReference>
<dbReference type="EMBL" id="CP061038">
    <property type="protein sequence ID" value="QNQ10232.1"/>
    <property type="molecule type" value="Genomic_DNA"/>
</dbReference>
<accession>A0A7H0LKM9</accession>
<keyword evidence="14" id="KW-1185">Reference proteome</keyword>
<evidence type="ECO:0000256" key="9">
    <source>
        <dbReference type="ARBA" id="ARBA00023136"/>
    </source>
</evidence>
<evidence type="ECO:0000256" key="4">
    <source>
        <dbReference type="ARBA" id="ARBA00022496"/>
    </source>
</evidence>
<dbReference type="InterPro" id="IPR039426">
    <property type="entry name" value="TonB-dep_rcpt-like"/>
</dbReference>
<dbReference type="RefSeq" id="WP_187762536.1">
    <property type="nucleotide sequence ID" value="NZ_CP061038.1"/>
</dbReference>
<dbReference type="Pfam" id="PF00593">
    <property type="entry name" value="TonB_dep_Rec_b-barrel"/>
    <property type="match status" value="1"/>
</dbReference>
<proteinExistence type="inferred from homology"/>
<comment type="subcellular location">
    <subcellularLocation>
        <location evidence="1">Cell outer membrane</location>
        <topology evidence="1">Multi-pass membrane protein</topology>
    </subcellularLocation>
</comment>
<keyword evidence="2" id="KW-0813">Transport</keyword>
<dbReference type="InterPro" id="IPR000531">
    <property type="entry name" value="Beta-barrel_TonB"/>
</dbReference>
<dbReference type="Proteomes" id="UP000516148">
    <property type="component" value="Chromosome"/>
</dbReference>
<evidence type="ECO:0000256" key="3">
    <source>
        <dbReference type="ARBA" id="ARBA00022452"/>
    </source>
</evidence>
<dbReference type="Gene3D" id="3.55.50.30">
    <property type="match status" value="1"/>
</dbReference>
<evidence type="ECO:0000256" key="11">
    <source>
        <dbReference type="RuleBase" id="RU003357"/>
    </source>
</evidence>